<evidence type="ECO:0000259" key="1">
    <source>
        <dbReference type="Pfam" id="PF06985"/>
    </source>
</evidence>
<evidence type="ECO:0000313" key="2">
    <source>
        <dbReference type="EMBL" id="KAK3344286.1"/>
    </source>
</evidence>
<reference evidence="2" key="1">
    <citation type="journal article" date="2023" name="Mol. Phylogenet. Evol.">
        <title>Genome-scale phylogeny and comparative genomics of the fungal order Sordariales.</title>
        <authorList>
            <person name="Hensen N."/>
            <person name="Bonometti L."/>
            <person name="Westerberg I."/>
            <person name="Brannstrom I.O."/>
            <person name="Guillou S."/>
            <person name="Cros-Aarteil S."/>
            <person name="Calhoun S."/>
            <person name="Haridas S."/>
            <person name="Kuo A."/>
            <person name="Mondo S."/>
            <person name="Pangilinan J."/>
            <person name="Riley R."/>
            <person name="LaButti K."/>
            <person name="Andreopoulos B."/>
            <person name="Lipzen A."/>
            <person name="Chen C."/>
            <person name="Yan M."/>
            <person name="Daum C."/>
            <person name="Ng V."/>
            <person name="Clum A."/>
            <person name="Steindorff A."/>
            <person name="Ohm R.A."/>
            <person name="Martin F."/>
            <person name="Silar P."/>
            <person name="Natvig D.O."/>
            <person name="Lalanne C."/>
            <person name="Gautier V."/>
            <person name="Ament-Velasquez S.L."/>
            <person name="Kruys A."/>
            <person name="Hutchinson M.I."/>
            <person name="Powell A.J."/>
            <person name="Barry K."/>
            <person name="Miller A.N."/>
            <person name="Grigoriev I.V."/>
            <person name="Debuchy R."/>
            <person name="Gladieux P."/>
            <person name="Hiltunen Thoren M."/>
            <person name="Johannesson H."/>
        </authorList>
    </citation>
    <scope>NUCLEOTIDE SEQUENCE</scope>
    <source>
        <strain evidence="2">CBS 955.72</strain>
    </source>
</reference>
<sequence length="692" mass="77422">MNEPSAAVISESRAKNASRPLCSSCQTAIAWTQGPDSRQLQEDSHVTLPFQPSFEALRESALECSLCEFVFRDVFGGKLRHNGWGAGIEDDPVSYKLHIESEKGFRRGLFKFDWEEALPYPSPNLGNPGSYWVVDSKDIERRAAWKEVDPTFDLRLQTVPEWISDCGTHHKRCADEAVSAWPRRLLDLTSVESLQMVKLIESCTLTGQSIRYATLSHCWGPRTSKPPLKTLKSNQAEHSNGIALDHLTLNFRDAVLVCRKLGLHYIWIDSLCIIQDDSADWEAEAAKMADIYRGSHLNIAAAAAADAHGGIIGVTSLQDPKDRLTSIRYASSPASDAPGTETLVLQAGLGPSEYRQLNHVRYPYLGRGWVLQELALSPRTVLFTAGQMFWQCRECFTSEDGTLWSDKFLSLGDGDQFVSAFDFSTPRAAHQTWNLWVKSYSQRQLTYASDVAPAIAGLIDFFSKELVDTAILGSWKETLRYDLSWSLSWRTLEHPPPPPTRRRRGEFPSWSWLSVLPRGGTSSDGDFELGTQGPYHDDNWSALRVEAWDETWAGARYASRLARSRLVVSTFVRDATLVVHSSGEWRSALQHVDVLGAPGWAGDCFLDYLFPAGSRVAVKILHVNLGVMKAPSSGGFLFSEHFLVVRPADDRPGCYYRVGSGRSKGLVRQEWDRDRGGYFFYDEAHRGSVELV</sequence>
<protein>
    <submittedName>
        <fullName evidence="2">Heterokaryon incompatibility protein-domain-containing protein</fullName>
    </submittedName>
</protein>
<dbReference type="InterPro" id="IPR010730">
    <property type="entry name" value="HET"/>
</dbReference>
<organism evidence="2 3">
    <name type="scientific">Lasiosphaeria hispida</name>
    <dbReference type="NCBI Taxonomy" id="260671"/>
    <lineage>
        <taxon>Eukaryota</taxon>
        <taxon>Fungi</taxon>
        <taxon>Dikarya</taxon>
        <taxon>Ascomycota</taxon>
        <taxon>Pezizomycotina</taxon>
        <taxon>Sordariomycetes</taxon>
        <taxon>Sordariomycetidae</taxon>
        <taxon>Sordariales</taxon>
        <taxon>Lasiosphaeriaceae</taxon>
        <taxon>Lasiosphaeria</taxon>
    </lineage>
</organism>
<proteinExistence type="predicted"/>
<dbReference type="Pfam" id="PF06985">
    <property type="entry name" value="HET"/>
    <property type="match status" value="1"/>
</dbReference>
<evidence type="ECO:0000313" key="3">
    <source>
        <dbReference type="Proteomes" id="UP001275084"/>
    </source>
</evidence>
<dbReference type="Proteomes" id="UP001275084">
    <property type="component" value="Unassembled WGS sequence"/>
</dbReference>
<accession>A0AAJ0H9K1</accession>
<name>A0AAJ0H9K1_9PEZI</name>
<comment type="caution">
    <text evidence="2">The sequence shown here is derived from an EMBL/GenBank/DDBJ whole genome shotgun (WGS) entry which is preliminary data.</text>
</comment>
<dbReference type="PANTHER" id="PTHR33112:SF16">
    <property type="entry name" value="HETEROKARYON INCOMPATIBILITY DOMAIN-CONTAINING PROTEIN"/>
    <property type="match status" value="1"/>
</dbReference>
<dbReference type="EMBL" id="JAUIQD010000007">
    <property type="protein sequence ID" value="KAK3344286.1"/>
    <property type="molecule type" value="Genomic_DNA"/>
</dbReference>
<gene>
    <name evidence="2" type="ORF">B0T25DRAFT_585087</name>
</gene>
<reference evidence="2" key="2">
    <citation type="submission" date="2023-06" db="EMBL/GenBank/DDBJ databases">
        <authorList>
            <consortium name="Lawrence Berkeley National Laboratory"/>
            <person name="Haridas S."/>
            <person name="Hensen N."/>
            <person name="Bonometti L."/>
            <person name="Westerberg I."/>
            <person name="Brannstrom I.O."/>
            <person name="Guillou S."/>
            <person name="Cros-Aarteil S."/>
            <person name="Calhoun S."/>
            <person name="Kuo A."/>
            <person name="Mondo S."/>
            <person name="Pangilinan J."/>
            <person name="Riley R."/>
            <person name="Labutti K."/>
            <person name="Andreopoulos B."/>
            <person name="Lipzen A."/>
            <person name="Chen C."/>
            <person name="Yanf M."/>
            <person name="Daum C."/>
            <person name="Ng V."/>
            <person name="Clum A."/>
            <person name="Steindorff A."/>
            <person name="Ohm R."/>
            <person name="Martin F."/>
            <person name="Silar P."/>
            <person name="Natvig D."/>
            <person name="Lalanne C."/>
            <person name="Gautier V."/>
            <person name="Ament-Velasquez S.L."/>
            <person name="Kruys A."/>
            <person name="Hutchinson M.I."/>
            <person name="Powell A.J."/>
            <person name="Barry K."/>
            <person name="Miller A.N."/>
            <person name="Grigoriev I.V."/>
            <person name="Debuchy R."/>
            <person name="Gladieux P."/>
            <person name="Thoren M.H."/>
            <person name="Johannesson H."/>
        </authorList>
    </citation>
    <scope>NUCLEOTIDE SEQUENCE</scope>
    <source>
        <strain evidence="2">CBS 955.72</strain>
    </source>
</reference>
<feature type="domain" description="Heterokaryon incompatibility" evidence="1">
    <location>
        <begin position="212"/>
        <end position="373"/>
    </location>
</feature>
<keyword evidence="3" id="KW-1185">Reference proteome</keyword>
<dbReference type="PANTHER" id="PTHR33112">
    <property type="entry name" value="DOMAIN PROTEIN, PUTATIVE-RELATED"/>
    <property type="match status" value="1"/>
</dbReference>
<dbReference type="AlphaFoldDB" id="A0AAJ0H9K1"/>